<reference evidence="2 3" key="1">
    <citation type="submission" date="2024-03" db="EMBL/GenBank/DDBJ databases">
        <title>Bacilli Hybrid Assemblies.</title>
        <authorList>
            <person name="Kovac J."/>
        </authorList>
    </citation>
    <scope>NUCLEOTIDE SEQUENCE [LARGE SCALE GENOMIC DNA]</scope>
    <source>
        <strain evidence="2 3">FSL R7-0666</strain>
    </source>
</reference>
<evidence type="ECO:0000313" key="2">
    <source>
        <dbReference type="EMBL" id="MEN0644976.1"/>
    </source>
</evidence>
<evidence type="ECO:0000256" key="1">
    <source>
        <dbReference type="SAM" id="Phobius"/>
    </source>
</evidence>
<dbReference type="EMBL" id="JBCITK010000001">
    <property type="protein sequence ID" value="MEN0644976.1"/>
    <property type="molecule type" value="Genomic_DNA"/>
</dbReference>
<keyword evidence="1" id="KW-0472">Membrane</keyword>
<keyword evidence="3" id="KW-1185">Reference proteome</keyword>
<proteinExistence type="predicted"/>
<feature type="transmembrane region" description="Helical" evidence="1">
    <location>
        <begin position="140"/>
        <end position="163"/>
    </location>
</feature>
<evidence type="ECO:0008006" key="4">
    <source>
        <dbReference type="Google" id="ProtNLM"/>
    </source>
</evidence>
<keyword evidence="1" id="KW-1133">Transmembrane helix</keyword>
<evidence type="ECO:0000313" key="3">
    <source>
        <dbReference type="Proteomes" id="UP001418796"/>
    </source>
</evidence>
<protein>
    <recommendedName>
        <fullName evidence="4">ABC transporter permease</fullName>
    </recommendedName>
</protein>
<feature type="transmembrane region" description="Helical" evidence="1">
    <location>
        <begin position="20"/>
        <end position="38"/>
    </location>
</feature>
<gene>
    <name evidence="2" type="ORF">MKY91_17605</name>
</gene>
<feature type="transmembrane region" description="Helical" evidence="1">
    <location>
        <begin position="98"/>
        <end position="120"/>
    </location>
</feature>
<feature type="transmembrane region" description="Helical" evidence="1">
    <location>
        <begin position="241"/>
        <end position="259"/>
    </location>
</feature>
<organism evidence="2 3">
    <name type="scientific">Alkalicoccobacillus gibsonii</name>
    <dbReference type="NCBI Taxonomy" id="79881"/>
    <lineage>
        <taxon>Bacteria</taxon>
        <taxon>Bacillati</taxon>
        <taxon>Bacillota</taxon>
        <taxon>Bacilli</taxon>
        <taxon>Bacillales</taxon>
        <taxon>Bacillaceae</taxon>
        <taxon>Alkalicoccobacillus</taxon>
    </lineage>
</organism>
<name>A0ABU9VM40_9BACI</name>
<dbReference type="Proteomes" id="UP001418796">
    <property type="component" value="Unassembled WGS sequence"/>
</dbReference>
<dbReference type="RefSeq" id="WP_343131598.1">
    <property type="nucleotide sequence ID" value="NZ_JBCITK010000001.1"/>
</dbReference>
<feature type="transmembrane region" description="Helical" evidence="1">
    <location>
        <begin position="44"/>
        <end position="65"/>
    </location>
</feature>
<sequence length="265" mass="30174">MTSFMTLLKRDLRLQVPMMMIYSAVLVLIAGGFTLLAMEVNAGAFGFLLFIFIAQFLFLGIALPINAIWKEWRMKTVAHWLMLPASVHKKIWSKTLSVLIWTIYIAGLVFILWALTGLIGETVIHTGTYDLLRFVLNSDLIYIIPALLIYLILGTFPYFLGVIMVKGEGGWKGPIFAGLIIFFFVVIYPLLTLYNPLNIFEVGPIYMDFNFTQGEFSFSDSDFSFTTTGDSSGPITYVSNLLFDFLLYASFYVLSWWYLARKVEI</sequence>
<accession>A0ABU9VM40</accession>
<keyword evidence="1" id="KW-0812">Transmembrane</keyword>
<feature type="transmembrane region" description="Helical" evidence="1">
    <location>
        <begin position="175"/>
        <end position="194"/>
    </location>
</feature>
<comment type="caution">
    <text evidence="2">The sequence shown here is derived from an EMBL/GenBank/DDBJ whole genome shotgun (WGS) entry which is preliminary data.</text>
</comment>